<feature type="region of interest" description="Disordered" evidence="1">
    <location>
        <begin position="207"/>
        <end position="261"/>
    </location>
</feature>
<evidence type="ECO:0000259" key="2">
    <source>
        <dbReference type="Pfam" id="PF07727"/>
    </source>
</evidence>
<dbReference type="Pfam" id="PF07727">
    <property type="entry name" value="RVT_2"/>
    <property type="match status" value="1"/>
</dbReference>
<feature type="domain" description="Reverse transcriptase Ty1/copia-type" evidence="2">
    <location>
        <begin position="680"/>
        <end position="733"/>
    </location>
</feature>
<feature type="compositionally biased region" description="Pro residues" evidence="1">
    <location>
        <begin position="235"/>
        <end position="255"/>
    </location>
</feature>
<accession>A0A699HKQ4</accession>
<reference evidence="3" key="1">
    <citation type="journal article" date="2019" name="Sci. Rep.">
        <title>Draft genome of Tanacetum cinerariifolium, the natural source of mosquito coil.</title>
        <authorList>
            <person name="Yamashiro T."/>
            <person name="Shiraishi A."/>
            <person name="Satake H."/>
            <person name="Nakayama K."/>
        </authorList>
    </citation>
    <scope>NUCLEOTIDE SEQUENCE</scope>
</reference>
<feature type="compositionally biased region" description="Pro residues" evidence="1">
    <location>
        <begin position="211"/>
        <end position="225"/>
    </location>
</feature>
<dbReference type="PANTHER" id="PTHR11439">
    <property type="entry name" value="GAG-POL-RELATED RETROTRANSPOSON"/>
    <property type="match status" value="1"/>
</dbReference>
<dbReference type="CDD" id="cd09272">
    <property type="entry name" value="RNase_HI_RT_Ty1"/>
    <property type="match status" value="1"/>
</dbReference>
<feature type="non-terminal residue" evidence="3">
    <location>
        <position position="771"/>
    </location>
</feature>
<evidence type="ECO:0000256" key="1">
    <source>
        <dbReference type="SAM" id="MobiDB-lite"/>
    </source>
</evidence>
<name>A0A699HKQ4_TANCI</name>
<dbReference type="AlphaFoldDB" id="A0A699HKQ4"/>
<protein>
    <recommendedName>
        <fullName evidence="2">Reverse transcriptase Ty1/copia-type domain-containing protein</fullName>
    </recommendedName>
</protein>
<evidence type="ECO:0000313" key="3">
    <source>
        <dbReference type="EMBL" id="GEY45422.1"/>
    </source>
</evidence>
<proteinExistence type="predicted"/>
<dbReference type="EMBL" id="BKCJ010179913">
    <property type="protein sequence ID" value="GEY45422.1"/>
    <property type="molecule type" value="Genomic_DNA"/>
</dbReference>
<dbReference type="PANTHER" id="PTHR11439:SF495">
    <property type="entry name" value="REVERSE TRANSCRIPTASE, RNA-DEPENDENT DNA POLYMERASE-RELATED"/>
    <property type="match status" value="1"/>
</dbReference>
<dbReference type="InterPro" id="IPR013103">
    <property type="entry name" value="RVT_2"/>
</dbReference>
<organism evidence="3">
    <name type="scientific">Tanacetum cinerariifolium</name>
    <name type="common">Dalmatian daisy</name>
    <name type="synonym">Chrysanthemum cinerariifolium</name>
    <dbReference type="NCBI Taxonomy" id="118510"/>
    <lineage>
        <taxon>Eukaryota</taxon>
        <taxon>Viridiplantae</taxon>
        <taxon>Streptophyta</taxon>
        <taxon>Embryophyta</taxon>
        <taxon>Tracheophyta</taxon>
        <taxon>Spermatophyta</taxon>
        <taxon>Magnoliopsida</taxon>
        <taxon>eudicotyledons</taxon>
        <taxon>Gunneridae</taxon>
        <taxon>Pentapetalae</taxon>
        <taxon>asterids</taxon>
        <taxon>campanulids</taxon>
        <taxon>Asterales</taxon>
        <taxon>Asteraceae</taxon>
        <taxon>Asteroideae</taxon>
        <taxon>Anthemideae</taxon>
        <taxon>Anthemidinae</taxon>
        <taxon>Tanacetum</taxon>
    </lineage>
</organism>
<sequence length="771" mass="86942">MALTFADTYNMISYLTKSDASEGFDQIIDFLNASSIKYALTVNPNIYVSCIKQFWSSVSVKKVNDVIRLQALVDRKKVIITEATVRETLRLDDAESIDCLANEEIFTELSRMSLVRNVDSSSKFYMYPRFLKLMIRTQVGDLSSHTTKYSSPALTQKVFANIRRVGKGFSGIETPLFEGMVVAQQADDVADEGAAGIDVDVVPAVAAEPSIPSPTPTTQPPPPSQELPSTLQVIPTPPPSPLAQPSSPPQQPQPSQPIHDAKNSMDFLHTLLETCTTLTRKVEALEKDKVAQALEIIKIESSADTVMDDQEDASKHGGIKKLIDAYKDVSLENVKSEKDADVQGRQAESQAQIYQINLEHADKVLSMNMAGFKMDYFKGMSYDDIRPIFDKYFNSNVAFLVKNKEQMEEEDIRALKRKTESSKEKAAKKQKLDKEVEKLKKHLQIVPNDDDDVYTEATPLALKLFLSFLSLLRNFEREDLEMLWQLVKERFESSKPKNFSDDFLLTTLTYMFEKPNVDAQVLSSMGELTFFWGLQVKQKQDGIFISQAKYIAKILRKFGITDGKLASTPIDTEKPLFKDLDGEDVDIHTYRYLKGKPHLGLWYPKDLPFNLVAYLDSDYAGASLDRKSTIGGSQFLCCRLISWQCKKQTDVATLSTEAEYVAAASCCAQVLWIQNQFWIMDKFQLSSMGELTFFWGLQVKQKQDGIFISQAKYIAKILRKFGITDGKLASTPIDTEKPLFKDLDGEDVDIHTYRSMIGSLMYLTSSRPDIM</sequence>
<gene>
    <name evidence="3" type="ORF">Tci_417396</name>
</gene>
<comment type="caution">
    <text evidence="3">The sequence shown here is derived from an EMBL/GenBank/DDBJ whole genome shotgun (WGS) entry which is preliminary data.</text>
</comment>